<sequence>MSPIVVAIGVHGERFFYASAPENRTRLPSGSPISVPHWVQRTFAGRPPIIHVRRLSL</sequence>
<accession>A0A829PKT6</accession>
<evidence type="ECO:0000313" key="1">
    <source>
        <dbReference type="EMBL" id="ETZ88280.1"/>
    </source>
</evidence>
<dbReference type="Proteomes" id="UP000019854">
    <property type="component" value="Unassembled WGS sequence"/>
</dbReference>
<organism evidence="1 2">
    <name type="scientific">Mycobacteroides abscessus MAB_030201_1075</name>
    <dbReference type="NCBI Taxonomy" id="1335410"/>
    <lineage>
        <taxon>Bacteria</taxon>
        <taxon>Bacillati</taxon>
        <taxon>Actinomycetota</taxon>
        <taxon>Actinomycetes</taxon>
        <taxon>Mycobacteriales</taxon>
        <taxon>Mycobacteriaceae</taxon>
        <taxon>Mycobacteroides</taxon>
        <taxon>Mycobacteroides abscessus</taxon>
    </lineage>
</organism>
<gene>
    <name evidence="1" type="ORF">L829_1839</name>
</gene>
<dbReference type="AlphaFoldDB" id="A0A829PKT6"/>
<comment type="caution">
    <text evidence="1">The sequence shown here is derived from an EMBL/GenBank/DDBJ whole genome shotgun (WGS) entry which is preliminary data.</text>
</comment>
<name>A0A829PKT6_9MYCO</name>
<evidence type="ECO:0000313" key="2">
    <source>
        <dbReference type="Proteomes" id="UP000019854"/>
    </source>
</evidence>
<protein>
    <submittedName>
        <fullName evidence="1">Uncharacterized protein</fullName>
    </submittedName>
</protein>
<reference evidence="1 2" key="1">
    <citation type="submission" date="2014-01" db="EMBL/GenBank/DDBJ databases">
        <authorList>
            <person name="Zelazny A."/>
            <person name="Olivier K."/>
            <person name="Sampaio E.P."/>
            <person name="Holland S.M."/>
            <person name="Tallon L.J."/>
            <person name="Sadzewicz L.K."/>
            <person name="Sengamalay N."/>
            <person name="Fraser C.M."/>
            <person name="Hine E."/>
            <person name="Shefchek K.A."/>
            <person name="Das S.P."/>
            <person name="Shallom S.J."/>
            <person name="Agrawal S."/>
            <person name="Tettelin H."/>
        </authorList>
    </citation>
    <scope>NUCLEOTIDE SEQUENCE [LARGE SCALE GENOMIC DNA]</scope>
    <source>
        <strain evidence="1 2">MAB_030201_1075</strain>
    </source>
</reference>
<dbReference type="EMBL" id="JAOX01000001">
    <property type="protein sequence ID" value="ETZ88280.1"/>
    <property type="molecule type" value="Genomic_DNA"/>
</dbReference>
<proteinExistence type="predicted"/>